<dbReference type="EMBL" id="QYRP01000002">
    <property type="protein sequence ID" value="RJS45611.1"/>
    <property type="molecule type" value="Genomic_DNA"/>
</dbReference>
<organism evidence="1 2">
    <name type="scientific">Nocardioides cavernaquae</name>
    <dbReference type="NCBI Taxonomy" id="2321396"/>
    <lineage>
        <taxon>Bacteria</taxon>
        <taxon>Bacillati</taxon>
        <taxon>Actinomycetota</taxon>
        <taxon>Actinomycetes</taxon>
        <taxon>Propionibacteriales</taxon>
        <taxon>Nocardioidaceae</taxon>
        <taxon>Nocardioides</taxon>
    </lineage>
</organism>
<proteinExistence type="predicted"/>
<reference evidence="2" key="1">
    <citation type="submission" date="2018-09" db="EMBL/GenBank/DDBJ databases">
        <authorList>
            <person name="Zhu H."/>
        </authorList>
    </citation>
    <scope>NUCLEOTIDE SEQUENCE [LARGE SCALE GENOMIC DNA]</scope>
    <source>
        <strain evidence="2">K1W22B-1</strain>
    </source>
</reference>
<gene>
    <name evidence="1" type="ORF">D4739_04840</name>
</gene>
<keyword evidence="2" id="KW-1185">Reference proteome</keyword>
<dbReference type="Proteomes" id="UP000276542">
    <property type="component" value="Unassembled WGS sequence"/>
</dbReference>
<accession>A0A3A5H6M2</accession>
<comment type="caution">
    <text evidence="1">The sequence shown here is derived from an EMBL/GenBank/DDBJ whole genome shotgun (WGS) entry which is preliminary data.</text>
</comment>
<evidence type="ECO:0000313" key="1">
    <source>
        <dbReference type="EMBL" id="RJS45611.1"/>
    </source>
</evidence>
<evidence type="ECO:0000313" key="2">
    <source>
        <dbReference type="Proteomes" id="UP000276542"/>
    </source>
</evidence>
<protein>
    <submittedName>
        <fullName evidence="1">Uncharacterized protein</fullName>
    </submittedName>
</protein>
<sequence length="178" mass="19798">MTTPAPEALPFVVRDGWPESIDGTAVTFYEAGLVLGDMAFDLPRPSSRPQHHGWLTVRIDAHQAVEEWKAGPPRRLRTVRLHVPVEPVLVPESALRDNATFGDWINSTHGFFGRLLVWDESLTWWAAHDADLELVITSAPPAMFGTKSDKLSWLEGGSQAGVDAMDALRRRYGVAWDD</sequence>
<dbReference type="RefSeq" id="WP_120059511.1">
    <property type="nucleotide sequence ID" value="NZ_QYRP01000002.1"/>
</dbReference>
<dbReference type="AlphaFoldDB" id="A0A3A5H6M2"/>
<name>A0A3A5H6M2_9ACTN</name>
<dbReference type="OrthoDB" id="4654311at2"/>